<dbReference type="InterPro" id="IPR036514">
    <property type="entry name" value="SGNH_hydro_sf"/>
</dbReference>
<dbReference type="Proteomes" id="UP001222325">
    <property type="component" value="Unassembled WGS sequence"/>
</dbReference>
<organism evidence="1 2">
    <name type="scientific">Mycena belliarum</name>
    <dbReference type="NCBI Taxonomy" id="1033014"/>
    <lineage>
        <taxon>Eukaryota</taxon>
        <taxon>Fungi</taxon>
        <taxon>Dikarya</taxon>
        <taxon>Basidiomycota</taxon>
        <taxon>Agaricomycotina</taxon>
        <taxon>Agaricomycetes</taxon>
        <taxon>Agaricomycetidae</taxon>
        <taxon>Agaricales</taxon>
        <taxon>Marasmiineae</taxon>
        <taxon>Mycenaceae</taxon>
        <taxon>Mycena</taxon>
    </lineage>
</organism>
<evidence type="ECO:0000313" key="1">
    <source>
        <dbReference type="EMBL" id="KAJ7098070.1"/>
    </source>
</evidence>
<protein>
    <recommendedName>
        <fullName evidence="3">SGNH hydrolase-type esterase domain-containing protein</fullName>
    </recommendedName>
</protein>
<dbReference type="SUPFAM" id="SSF52266">
    <property type="entry name" value="SGNH hydrolase"/>
    <property type="match status" value="1"/>
</dbReference>
<dbReference type="PROSITE" id="PS01098">
    <property type="entry name" value="LIPASE_GDSL_SER"/>
    <property type="match status" value="1"/>
</dbReference>
<evidence type="ECO:0000313" key="2">
    <source>
        <dbReference type="Proteomes" id="UP001222325"/>
    </source>
</evidence>
<keyword evidence="2" id="KW-1185">Reference proteome</keyword>
<dbReference type="EMBL" id="JARJCN010000009">
    <property type="protein sequence ID" value="KAJ7098070.1"/>
    <property type="molecule type" value="Genomic_DNA"/>
</dbReference>
<dbReference type="GO" id="GO:0006629">
    <property type="term" value="P:lipid metabolic process"/>
    <property type="evidence" value="ECO:0007669"/>
    <property type="project" value="InterPro"/>
</dbReference>
<reference evidence="1" key="1">
    <citation type="submission" date="2023-03" db="EMBL/GenBank/DDBJ databases">
        <title>Massive genome expansion in bonnet fungi (Mycena s.s.) driven by repeated elements and novel gene families across ecological guilds.</title>
        <authorList>
            <consortium name="Lawrence Berkeley National Laboratory"/>
            <person name="Harder C.B."/>
            <person name="Miyauchi S."/>
            <person name="Viragh M."/>
            <person name="Kuo A."/>
            <person name="Thoen E."/>
            <person name="Andreopoulos B."/>
            <person name="Lu D."/>
            <person name="Skrede I."/>
            <person name="Drula E."/>
            <person name="Henrissat B."/>
            <person name="Morin E."/>
            <person name="Kohler A."/>
            <person name="Barry K."/>
            <person name="LaButti K."/>
            <person name="Morin E."/>
            <person name="Salamov A."/>
            <person name="Lipzen A."/>
            <person name="Mereny Z."/>
            <person name="Hegedus B."/>
            <person name="Baldrian P."/>
            <person name="Stursova M."/>
            <person name="Weitz H."/>
            <person name="Taylor A."/>
            <person name="Grigoriev I.V."/>
            <person name="Nagy L.G."/>
            <person name="Martin F."/>
            <person name="Kauserud H."/>
        </authorList>
    </citation>
    <scope>NUCLEOTIDE SEQUENCE</scope>
    <source>
        <strain evidence="1">CBHHK173m</strain>
    </source>
</reference>
<gene>
    <name evidence="1" type="ORF">B0H15DRAFT_902139</name>
</gene>
<sequence length="78" mass="8421">MAASAQDVIILFGDSITQAGWTEGGFGAHLASAFYDYARKLDVLNRGLAGYNTDWAVPVLKQGTTHITQRYLISISVS</sequence>
<dbReference type="PANTHER" id="PTHR14209:SF19">
    <property type="entry name" value="ISOAMYL ACETATE-HYDROLYZING ESTERASE 1 HOMOLOG"/>
    <property type="match status" value="1"/>
</dbReference>
<name>A0AAD6XTB6_9AGAR</name>
<evidence type="ECO:0008006" key="3">
    <source>
        <dbReference type="Google" id="ProtNLM"/>
    </source>
</evidence>
<dbReference type="GO" id="GO:0016298">
    <property type="term" value="F:lipase activity"/>
    <property type="evidence" value="ECO:0007669"/>
    <property type="project" value="InterPro"/>
</dbReference>
<dbReference type="InterPro" id="IPR008265">
    <property type="entry name" value="Lipase_GDSL_AS"/>
</dbReference>
<proteinExistence type="predicted"/>
<accession>A0AAD6XTB6</accession>
<dbReference type="Gene3D" id="3.40.50.1110">
    <property type="entry name" value="SGNH hydrolase"/>
    <property type="match status" value="1"/>
</dbReference>
<dbReference type="PANTHER" id="PTHR14209">
    <property type="entry name" value="ISOAMYL ACETATE-HYDROLYZING ESTERASE 1"/>
    <property type="match status" value="1"/>
</dbReference>
<dbReference type="AlphaFoldDB" id="A0AAD6XTB6"/>
<dbReference type="InterPro" id="IPR045136">
    <property type="entry name" value="Iah1-like"/>
</dbReference>
<comment type="caution">
    <text evidence="1">The sequence shown here is derived from an EMBL/GenBank/DDBJ whole genome shotgun (WGS) entry which is preliminary data.</text>
</comment>